<dbReference type="GO" id="GO:0046983">
    <property type="term" value="F:protein dimerization activity"/>
    <property type="evidence" value="ECO:0007669"/>
    <property type="project" value="InterPro"/>
</dbReference>
<evidence type="ECO:0000256" key="2">
    <source>
        <dbReference type="ARBA" id="ARBA00023015"/>
    </source>
</evidence>
<dbReference type="PROSITE" id="PS00350">
    <property type="entry name" value="MADS_BOX_1"/>
    <property type="match status" value="1"/>
</dbReference>
<dbReference type="InterPro" id="IPR002100">
    <property type="entry name" value="TF_MADSbox"/>
</dbReference>
<feature type="compositionally biased region" description="Basic and acidic residues" evidence="6">
    <location>
        <begin position="150"/>
        <end position="171"/>
    </location>
</feature>
<dbReference type="Pfam" id="PF00319">
    <property type="entry name" value="SRF-TF"/>
    <property type="match status" value="1"/>
</dbReference>
<sequence>MGRKKINISKITDDRNRYVTFNKRKFGVMKKAYELSVLCDCEVAIIIFNKNNQLYQYASTDMDQVLLKYTEYSEPHESLTNTNIIAQLNSRGGGEDPRSSKSVDSPVVDEKNAINEPRKLFKDDDEGDNNDLECEIIPDKPGIPSIPPHKHPETLRKIRDNNSNENDKRVNSSDSDMSDGKLKIDSGADDDFEEIDDSLRNDIEKYISSITSRQQTLPNNPTTVDEIKVEKNDVELIEYGIKVPEEAKSSKSPEATKPQLMQNVRKPQFLPNIYSSLGLIQNKSPKNQSLNVRSNPYSILKTSKKMVKIPPQKSQEIQNNIAHNGQSRIQQQKVYAGFKQCVQVKKNLMSSEIKINSANLSQSSNTNDS</sequence>
<dbReference type="PROSITE" id="PS50066">
    <property type="entry name" value="MADS_BOX_2"/>
    <property type="match status" value="1"/>
</dbReference>
<name>A0A8R2H9X1_ACYPI</name>
<dbReference type="Proteomes" id="UP000007819">
    <property type="component" value="Chromosome X"/>
</dbReference>
<reference evidence="8" key="2">
    <citation type="submission" date="2022-06" db="UniProtKB">
        <authorList>
            <consortium name="EnsemblMetazoa"/>
        </authorList>
    </citation>
    <scope>IDENTIFICATION</scope>
</reference>
<evidence type="ECO:0000256" key="1">
    <source>
        <dbReference type="ARBA" id="ARBA00004123"/>
    </source>
</evidence>
<dbReference type="CDD" id="cd00265">
    <property type="entry name" value="MADS_MEF2_like"/>
    <property type="match status" value="1"/>
</dbReference>
<dbReference type="GeneID" id="100572046"/>
<dbReference type="PANTHER" id="PTHR11945:SF534">
    <property type="entry name" value="MYOCYTE-SPECIFIC ENHANCER FACTOR 2"/>
    <property type="match status" value="1"/>
</dbReference>
<dbReference type="GO" id="GO:0000981">
    <property type="term" value="F:DNA-binding transcription factor activity, RNA polymerase II-specific"/>
    <property type="evidence" value="ECO:0007669"/>
    <property type="project" value="TreeGrafter"/>
</dbReference>
<dbReference type="PANTHER" id="PTHR11945">
    <property type="entry name" value="MADS BOX PROTEIN"/>
    <property type="match status" value="1"/>
</dbReference>
<dbReference type="EnsemblMetazoa" id="XM_016806498.2">
    <property type="protein sequence ID" value="XP_016661987.1"/>
    <property type="gene ID" value="LOC100572046"/>
</dbReference>
<proteinExistence type="predicted"/>
<evidence type="ECO:0000256" key="5">
    <source>
        <dbReference type="ARBA" id="ARBA00023242"/>
    </source>
</evidence>
<keyword evidence="9" id="KW-1185">Reference proteome</keyword>
<dbReference type="GO" id="GO:0005634">
    <property type="term" value="C:nucleus"/>
    <property type="evidence" value="ECO:0007669"/>
    <property type="project" value="UniProtKB-SubCell"/>
</dbReference>
<dbReference type="OrthoDB" id="1898716at2759"/>
<evidence type="ECO:0000256" key="6">
    <source>
        <dbReference type="SAM" id="MobiDB-lite"/>
    </source>
</evidence>
<dbReference type="RefSeq" id="XP_016661986.1">
    <property type="nucleotide sequence ID" value="XM_016806497.1"/>
</dbReference>
<dbReference type="PRINTS" id="PR00404">
    <property type="entry name" value="MADSDOMAIN"/>
</dbReference>
<keyword evidence="3" id="KW-0238">DNA-binding</keyword>
<evidence type="ECO:0000313" key="9">
    <source>
        <dbReference type="Proteomes" id="UP000007819"/>
    </source>
</evidence>
<feature type="compositionally biased region" description="Basic and acidic residues" evidence="6">
    <location>
        <begin position="108"/>
        <end position="122"/>
    </location>
</feature>
<dbReference type="InterPro" id="IPR033896">
    <property type="entry name" value="MEF2-like_N"/>
</dbReference>
<dbReference type="AlphaFoldDB" id="A0A8R2H9X1"/>
<dbReference type="EnsemblMetazoa" id="XM_016806497.2">
    <property type="protein sequence ID" value="XP_016661986.1"/>
    <property type="gene ID" value="LOC100572046"/>
</dbReference>
<accession>A0A8R2H9X1</accession>
<evidence type="ECO:0000313" key="8">
    <source>
        <dbReference type="EnsemblMetazoa" id="XP_016661986.1"/>
    </source>
</evidence>
<evidence type="ECO:0000259" key="7">
    <source>
        <dbReference type="PROSITE" id="PS50066"/>
    </source>
</evidence>
<dbReference type="InterPro" id="IPR036879">
    <property type="entry name" value="TF_MADSbox_sf"/>
</dbReference>
<protein>
    <recommendedName>
        <fullName evidence="7">MADS-box domain-containing protein</fullName>
    </recommendedName>
</protein>
<evidence type="ECO:0000256" key="3">
    <source>
        <dbReference type="ARBA" id="ARBA00023125"/>
    </source>
</evidence>
<keyword evidence="4" id="KW-0804">Transcription</keyword>
<feature type="compositionally biased region" description="Acidic residues" evidence="6">
    <location>
        <begin position="123"/>
        <end position="136"/>
    </location>
</feature>
<dbReference type="GO" id="GO:0030154">
    <property type="term" value="P:cell differentiation"/>
    <property type="evidence" value="ECO:0007669"/>
    <property type="project" value="TreeGrafter"/>
</dbReference>
<organism evidence="8 9">
    <name type="scientific">Acyrthosiphon pisum</name>
    <name type="common">Pea aphid</name>
    <dbReference type="NCBI Taxonomy" id="7029"/>
    <lineage>
        <taxon>Eukaryota</taxon>
        <taxon>Metazoa</taxon>
        <taxon>Ecdysozoa</taxon>
        <taxon>Arthropoda</taxon>
        <taxon>Hexapoda</taxon>
        <taxon>Insecta</taxon>
        <taxon>Pterygota</taxon>
        <taxon>Neoptera</taxon>
        <taxon>Paraneoptera</taxon>
        <taxon>Hemiptera</taxon>
        <taxon>Sternorrhyncha</taxon>
        <taxon>Aphidomorpha</taxon>
        <taxon>Aphidoidea</taxon>
        <taxon>Aphididae</taxon>
        <taxon>Macrosiphini</taxon>
        <taxon>Acyrthosiphon</taxon>
    </lineage>
</organism>
<dbReference type="RefSeq" id="XP_016661987.1">
    <property type="nucleotide sequence ID" value="XM_016806498.1"/>
</dbReference>
<dbReference type="GO" id="GO:0000978">
    <property type="term" value="F:RNA polymerase II cis-regulatory region sequence-specific DNA binding"/>
    <property type="evidence" value="ECO:0007669"/>
    <property type="project" value="TreeGrafter"/>
</dbReference>
<dbReference type="SUPFAM" id="SSF55455">
    <property type="entry name" value="SRF-like"/>
    <property type="match status" value="1"/>
</dbReference>
<feature type="domain" description="MADS-box" evidence="7">
    <location>
        <begin position="1"/>
        <end position="61"/>
    </location>
</feature>
<comment type="subcellular location">
    <subcellularLocation>
        <location evidence="1">Nucleus</location>
    </subcellularLocation>
</comment>
<feature type="region of interest" description="Disordered" evidence="6">
    <location>
        <begin position="88"/>
        <end position="189"/>
    </location>
</feature>
<dbReference type="Gene3D" id="3.40.1810.10">
    <property type="entry name" value="Transcription factor, MADS-box"/>
    <property type="match status" value="1"/>
</dbReference>
<dbReference type="KEGG" id="api:100572046"/>
<keyword evidence="2" id="KW-0805">Transcription regulation</keyword>
<keyword evidence="5" id="KW-0539">Nucleus</keyword>
<dbReference type="GO" id="GO:0045944">
    <property type="term" value="P:positive regulation of transcription by RNA polymerase II"/>
    <property type="evidence" value="ECO:0007669"/>
    <property type="project" value="InterPro"/>
</dbReference>
<evidence type="ECO:0000256" key="4">
    <source>
        <dbReference type="ARBA" id="ARBA00023163"/>
    </source>
</evidence>
<dbReference type="GO" id="GO:0042826">
    <property type="term" value="F:histone deacetylase binding"/>
    <property type="evidence" value="ECO:0007669"/>
    <property type="project" value="TreeGrafter"/>
</dbReference>
<dbReference type="SMART" id="SM00432">
    <property type="entry name" value="MADS"/>
    <property type="match status" value="1"/>
</dbReference>
<reference evidence="9" key="1">
    <citation type="submission" date="2010-06" db="EMBL/GenBank/DDBJ databases">
        <authorList>
            <person name="Jiang H."/>
            <person name="Abraham K."/>
            <person name="Ali S."/>
            <person name="Alsbrooks S.L."/>
            <person name="Anim B.N."/>
            <person name="Anosike U.S."/>
            <person name="Attaway T."/>
            <person name="Bandaranaike D.P."/>
            <person name="Battles P.K."/>
            <person name="Bell S.N."/>
            <person name="Bell A.V."/>
            <person name="Beltran B."/>
            <person name="Bickham C."/>
            <person name="Bustamante Y."/>
            <person name="Caleb T."/>
            <person name="Canada A."/>
            <person name="Cardenas V."/>
            <person name="Carter K."/>
            <person name="Chacko J."/>
            <person name="Chandrabose M.N."/>
            <person name="Chavez D."/>
            <person name="Chavez A."/>
            <person name="Chen L."/>
            <person name="Chu H.-S."/>
            <person name="Claassen K.J."/>
            <person name="Cockrell R."/>
            <person name="Collins M."/>
            <person name="Cooper J.A."/>
            <person name="Cree A."/>
            <person name="Curry S.M."/>
            <person name="Da Y."/>
            <person name="Dao M.D."/>
            <person name="Das B."/>
            <person name="Davila M.-L."/>
            <person name="Davy-Carroll L."/>
            <person name="Denson S."/>
            <person name="Dinh H."/>
            <person name="Ebong V.E."/>
            <person name="Edwards J.R."/>
            <person name="Egan A."/>
            <person name="El-Daye J."/>
            <person name="Escobedo L."/>
            <person name="Fernandez S."/>
            <person name="Fernando P.R."/>
            <person name="Flagg N."/>
            <person name="Forbes L.D."/>
            <person name="Fowler R.G."/>
            <person name="Fu Q."/>
            <person name="Gabisi R.A."/>
            <person name="Ganer J."/>
            <person name="Garbino Pronczuk A."/>
            <person name="Garcia R.M."/>
            <person name="Garner T."/>
            <person name="Garrett T.E."/>
            <person name="Gonzalez D.A."/>
            <person name="Hamid H."/>
            <person name="Hawkins E.S."/>
            <person name="Hirani K."/>
            <person name="Hogues M.E."/>
            <person name="Hollins B."/>
            <person name="Hsiao C.-H."/>
            <person name="Jabil R."/>
            <person name="James M.L."/>
            <person name="Jhangiani S.N."/>
            <person name="Johnson B."/>
            <person name="Johnson Q."/>
            <person name="Joshi V."/>
            <person name="Kalu J.B."/>
            <person name="Kam C."/>
            <person name="Kashfia A."/>
            <person name="Keebler J."/>
            <person name="Kisamo H."/>
            <person name="Kovar C.L."/>
            <person name="Lago L.A."/>
            <person name="Lai C.-Y."/>
            <person name="Laidlaw J."/>
            <person name="Lara F."/>
            <person name="Le T.-K."/>
            <person name="Lee S.L."/>
            <person name="Legall F.H."/>
            <person name="Lemon S.J."/>
            <person name="Lewis L.R."/>
            <person name="Li B."/>
            <person name="Liu Y."/>
            <person name="Liu Y.-S."/>
            <person name="Lopez J."/>
            <person name="Lozado R.J."/>
            <person name="Lu J."/>
            <person name="Madu R.C."/>
            <person name="Maheshwari M."/>
            <person name="Maheshwari R."/>
            <person name="Malloy K."/>
            <person name="Martinez E."/>
            <person name="Mathew T."/>
            <person name="Mercado I.C."/>
            <person name="Mercado C."/>
            <person name="Meyer B."/>
            <person name="Montgomery K."/>
            <person name="Morgan M.B."/>
            <person name="Munidasa M."/>
            <person name="Nazareth L.V."/>
            <person name="Nelson J."/>
            <person name="Ng B.M."/>
            <person name="Nguyen N.B."/>
            <person name="Nguyen P.Q."/>
            <person name="Nguyen T."/>
            <person name="Obregon M."/>
            <person name="Okwuonu G.O."/>
            <person name="Onwere C.G."/>
            <person name="Orozco G."/>
            <person name="Parra A."/>
            <person name="Patel S."/>
            <person name="Patil S."/>
            <person name="Perez A."/>
            <person name="Perez Y."/>
            <person name="Pham C."/>
            <person name="Primus E.L."/>
            <person name="Pu L.-L."/>
            <person name="Puazo M."/>
            <person name="Qin X."/>
            <person name="Quiroz J.B."/>
            <person name="Reese J."/>
            <person name="Richards S."/>
            <person name="Rives C.M."/>
            <person name="Robberts R."/>
            <person name="Ruiz S.J."/>
            <person name="Ruiz M.J."/>
            <person name="Santibanez J."/>
            <person name="Schneider B.W."/>
            <person name="Sisson I."/>
            <person name="Smith M."/>
            <person name="Sodergren E."/>
            <person name="Song X.-Z."/>
            <person name="Song B.B."/>
            <person name="Summersgill H."/>
            <person name="Thelus R."/>
            <person name="Thornton R.D."/>
            <person name="Trejos Z.Y."/>
            <person name="Usmani K."/>
            <person name="Vattathil S."/>
            <person name="Villasana D."/>
            <person name="Walker D.L."/>
            <person name="Wang S."/>
            <person name="Wang K."/>
            <person name="White C.S."/>
            <person name="Williams A.C."/>
            <person name="Williamson J."/>
            <person name="Wilson K."/>
            <person name="Woghiren I.O."/>
            <person name="Woodworth J.R."/>
            <person name="Worley K.C."/>
            <person name="Wright R.A."/>
            <person name="Wu W."/>
            <person name="Young L."/>
            <person name="Zhang L."/>
            <person name="Zhang J."/>
            <person name="Zhu Y."/>
            <person name="Muzny D.M."/>
            <person name="Weinstock G."/>
            <person name="Gibbs R.A."/>
        </authorList>
    </citation>
    <scope>NUCLEOTIDE SEQUENCE [LARGE SCALE GENOMIC DNA]</scope>
    <source>
        <strain evidence="9">LSR1</strain>
    </source>
</reference>